<feature type="compositionally biased region" description="Basic and acidic residues" evidence="1">
    <location>
        <begin position="184"/>
        <end position="201"/>
    </location>
</feature>
<accession>A0A2V5I1N4</accession>
<evidence type="ECO:0000313" key="4">
    <source>
        <dbReference type="EMBL" id="PYI27853.1"/>
    </source>
</evidence>
<feature type="transmembrane region" description="Helical" evidence="2">
    <location>
        <begin position="145"/>
        <end position="169"/>
    </location>
</feature>
<organism evidence="4 5">
    <name type="scientific">Aspergillus indologenus CBS 114.80</name>
    <dbReference type="NCBI Taxonomy" id="1450541"/>
    <lineage>
        <taxon>Eukaryota</taxon>
        <taxon>Fungi</taxon>
        <taxon>Dikarya</taxon>
        <taxon>Ascomycota</taxon>
        <taxon>Pezizomycotina</taxon>
        <taxon>Eurotiomycetes</taxon>
        <taxon>Eurotiomycetidae</taxon>
        <taxon>Eurotiales</taxon>
        <taxon>Aspergillaceae</taxon>
        <taxon>Aspergillus</taxon>
        <taxon>Aspergillus subgen. Circumdati</taxon>
    </lineage>
</organism>
<feature type="transmembrane region" description="Helical" evidence="2">
    <location>
        <begin position="86"/>
        <end position="108"/>
    </location>
</feature>
<keyword evidence="2" id="KW-0812">Transmembrane</keyword>
<proteinExistence type="predicted"/>
<dbReference type="EMBL" id="KZ825560">
    <property type="protein sequence ID" value="PYI27853.1"/>
    <property type="molecule type" value="Genomic_DNA"/>
</dbReference>
<evidence type="ECO:0000256" key="2">
    <source>
        <dbReference type="SAM" id="Phobius"/>
    </source>
</evidence>
<keyword evidence="2" id="KW-1133">Transmembrane helix</keyword>
<dbReference type="Proteomes" id="UP000248817">
    <property type="component" value="Unassembled WGS sequence"/>
</dbReference>
<evidence type="ECO:0000313" key="5">
    <source>
        <dbReference type="Proteomes" id="UP000248817"/>
    </source>
</evidence>
<name>A0A2V5I1N4_9EURO</name>
<evidence type="ECO:0008006" key="6">
    <source>
        <dbReference type="Google" id="ProtNLM"/>
    </source>
</evidence>
<feature type="transmembrane region" description="Helical" evidence="2">
    <location>
        <begin position="50"/>
        <end position="74"/>
    </location>
</feature>
<keyword evidence="5" id="KW-1185">Reference proteome</keyword>
<reference evidence="4 5" key="1">
    <citation type="submission" date="2018-02" db="EMBL/GenBank/DDBJ databases">
        <title>The genomes of Aspergillus section Nigri reveals drivers in fungal speciation.</title>
        <authorList>
            <consortium name="DOE Joint Genome Institute"/>
            <person name="Vesth T.C."/>
            <person name="Nybo J."/>
            <person name="Theobald S."/>
            <person name="Brandl J."/>
            <person name="Frisvad J.C."/>
            <person name="Nielsen K.F."/>
            <person name="Lyhne E.K."/>
            <person name="Kogle M.E."/>
            <person name="Kuo A."/>
            <person name="Riley R."/>
            <person name="Clum A."/>
            <person name="Nolan M."/>
            <person name="Lipzen A."/>
            <person name="Salamov A."/>
            <person name="Henrissat B."/>
            <person name="Wiebenga A."/>
            <person name="De vries R.P."/>
            <person name="Grigoriev I.V."/>
            <person name="Mortensen U.H."/>
            <person name="Andersen M.R."/>
            <person name="Baker S.E."/>
        </authorList>
    </citation>
    <scope>NUCLEOTIDE SEQUENCE [LARGE SCALE GENOMIC DNA]</scope>
    <source>
        <strain evidence="4 5">CBS 114.80</strain>
    </source>
</reference>
<dbReference type="AlphaFoldDB" id="A0A2V5I1N4"/>
<gene>
    <name evidence="4" type="ORF">BP00DRAFT_497728</name>
</gene>
<evidence type="ECO:0000256" key="3">
    <source>
        <dbReference type="SAM" id="SignalP"/>
    </source>
</evidence>
<feature type="chain" id="PRO_5015982246" description="MARVEL domain-containing protein" evidence="3">
    <location>
        <begin position="20"/>
        <end position="201"/>
    </location>
</feature>
<keyword evidence="3" id="KW-0732">Signal</keyword>
<protein>
    <recommendedName>
        <fullName evidence="6">MARVEL domain-containing protein</fullName>
    </recommendedName>
</protein>
<keyword evidence="2" id="KW-0472">Membrane</keyword>
<sequence length="201" mass="21315">MSRLTSFVLLLAAISNITAFALGAATLADYLNQRSYLLGLVPKAEVHDSAYIGAASYNICSSFLSALILLIVLIVQVLRRTIGYKFLVVGAIIPSLIGFVNVLTLTIITATKVVSFGDSVGPRVTTYLDEAADSDGVPLEYRKDAVSIAAVVIAWLGWACSVVGCVLLLKTRQGKPVKPASLGSRDEKAAWSEDGSEHGRA</sequence>
<feature type="signal peptide" evidence="3">
    <location>
        <begin position="1"/>
        <end position="19"/>
    </location>
</feature>
<feature type="region of interest" description="Disordered" evidence="1">
    <location>
        <begin position="176"/>
        <end position="201"/>
    </location>
</feature>
<evidence type="ECO:0000256" key="1">
    <source>
        <dbReference type="SAM" id="MobiDB-lite"/>
    </source>
</evidence>